<evidence type="ECO:0000313" key="1">
    <source>
        <dbReference type="EMBL" id="CCE66938.1"/>
    </source>
</evidence>
<proteinExistence type="predicted"/>
<reference evidence="1" key="2">
    <citation type="submission" date="2011-11" db="EMBL/GenBank/DDBJ databases">
        <authorList>
            <person name="Barker E."/>
        </authorList>
    </citation>
    <scope>NUCLEOTIDE SEQUENCE</scope>
    <source>
        <strain evidence="1">Birmingham 1</strain>
    </source>
</reference>
<name>G8C3P0_9MOLU</name>
<dbReference type="EMBL" id="HE613254">
    <property type="protein sequence ID" value="CCE66938.1"/>
    <property type="molecule type" value="Genomic_DNA"/>
</dbReference>
<dbReference type="HOGENOM" id="CLU_2192232_0_0_14"/>
<dbReference type="AlphaFoldDB" id="G8C3P0"/>
<gene>
    <name evidence="1" type="ORF">MHM_04200</name>
</gene>
<accession>G8C3P0</accession>
<organism evidence="1">
    <name type="scientific">Candidatus Mycoplasma haematominutum 'Birmingham 1'</name>
    <dbReference type="NCBI Taxonomy" id="1116213"/>
    <lineage>
        <taxon>Bacteria</taxon>
        <taxon>Bacillati</taxon>
        <taxon>Mycoplasmatota</taxon>
        <taxon>Mollicutes</taxon>
        <taxon>Mycoplasmataceae</taxon>
        <taxon>Mycoplasma</taxon>
    </lineage>
</organism>
<dbReference type="RefSeq" id="WP_015511803.1">
    <property type="nucleotide sequence ID" value="NC_021007.1"/>
</dbReference>
<sequence length="108" mass="11567">MWSNKTSSWSSTSDSTWRNQCTNGSGYQFIISNTGGSGGNNPEYIGTCSTSSSADNQAWVSIENKTSGTFQLKVCQGSPCWTSSTSSNIHSLSSTSGNWSLVSFKKKN</sequence>
<protein>
    <submittedName>
        <fullName evidence="1">Uncharacterized protein</fullName>
    </submittedName>
</protein>
<reference evidence="1" key="1">
    <citation type="submission" date="2011-11" db="EMBL/GenBank/DDBJ databases">
        <title>Complete genome sequence of Candidatus Mycoplasma haemominutum.</title>
        <authorList>
            <person name="Barker E.N."/>
            <person name="Darby A.C."/>
            <person name="Helps C.R."/>
            <person name="Peters I.R."/>
            <person name="Hughes M.A."/>
            <person name="Radford A.D."/>
            <person name="Novacco M."/>
            <person name="Boretti F."/>
            <person name="Hofmann-Lehmann R."/>
            <person name="Tasker S."/>
        </authorList>
    </citation>
    <scope>NUCLEOTIDE SEQUENCE</scope>
    <source>
        <strain evidence="1">Birmingham 1</strain>
    </source>
</reference>
<dbReference type="KEGG" id="mhb:MHM_04200"/>